<evidence type="ECO:0000313" key="2">
    <source>
        <dbReference type="Proteomes" id="UP000318554"/>
    </source>
</evidence>
<dbReference type="Proteomes" id="UP000318554">
    <property type="component" value="Unassembled WGS sequence"/>
</dbReference>
<dbReference type="EMBL" id="VJNA01000001">
    <property type="protein sequence ID" value="TSE27890.1"/>
    <property type="molecule type" value="Genomic_DNA"/>
</dbReference>
<keyword evidence="2" id="KW-1185">Reference proteome</keyword>
<dbReference type="AlphaFoldDB" id="A0A554WWE5"/>
<proteinExistence type="predicted"/>
<accession>A0A554WWE5</accession>
<reference evidence="1 2" key="1">
    <citation type="submission" date="2019-07" db="EMBL/GenBank/DDBJ databases">
        <title>Tepidimonas aquatica CLN-1 draft genome.</title>
        <authorList>
            <person name="Da Costa M.S."/>
            <person name="Froufe H.J.C."/>
            <person name="Egas C."/>
            <person name="Albuquerque L."/>
        </authorList>
    </citation>
    <scope>NUCLEOTIDE SEQUENCE [LARGE SCALE GENOMIC DNA]</scope>
    <source>
        <strain evidence="1 2">CLN-1</strain>
    </source>
</reference>
<name>A0A554WWE5_9BURK</name>
<dbReference type="RefSeq" id="WP_144324091.1">
    <property type="nucleotide sequence ID" value="NZ_VJNA01000001.1"/>
</dbReference>
<sequence length="77" mass="8813">MHPGTERRHNTRLRAIFDEAFVLCTPLLDPGQGLNGHALDRQVPLRLREHLPDLRQEEVLVLSVALRAAWTRRRLGG</sequence>
<evidence type="ECO:0000313" key="1">
    <source>
        <dbReference type="EMBL" id="TSE27890.1"/>
    </source>
</evidence>
<comment type="caution">
    <text evidence="1">The sequence shown here is derived from an EMBL/GenBank/DDBJ whole genome shotgun (WGS) entry which is preliminary data.</text>
</comment>
<dbReference type="OrthoDB" id="9154592at2"/>
<protein>
    <submittedName>
        <fullName evidence="1">Uncharacterized protein</fullName>
    </submittedName>
</protein>
<organism evidence="1 2">
    <name type="scientific">Tepidimonas aquatica</name>
    <dbReference type="NCBI Taxonomy" id="247482"/>
    <lineage>
        <taxon>Bacteria</taxon>
        <taxon>Pseudomonadati</taxon>
        <taxon>Pseudomonadota</taxon>
        <taxon>Betaproteobacteria</taxon>
        <taxon>Burkholderiales</taxon>
        <taxon>Tepidimonas</taxon>
    </lineage>
</organism>
<gene>
    <name evidence="1" type="ORF">Taqua_00086</name>
</gene>